<dbReference type="Pfam" id="PF07715">
    <property type="entry name" value="Plug"/>
    <property type="match status" value="1"/>
</dbReference>
<evidence type="ECO:0000256" key="8">
    <source>
        <dbReference type="ARBA" id="ARBA00023077"/>
    </source>
</evidence>
<dbReference type="SUPFAM" id="SSF56935">
    <property type="entry name" value="Porins"/>
    <property type="match status" value="1"/>
</dbReference>
<gene>
    <name evidence="16" type="ORF">D3876_10250</name>
</gene>
<evidence type="ECO:0000256" key="3">
    <source>
        <dbReference type="ARBA" id="ARBA00022452"/>
    </source>
</evidence>
<dbReference type="GO" id="GO:0009279">
    <property type="term" value="C:cell outer membrane"/>
    <property type="evidence" value="ECO:0007669"/>
    <property type="project" value="UniProtKB-SubCell"/>
</dbReference>
<accession>A0A418WKQ4</accession>
<evidence type="ECO:0000259" key="14">
    <source>
        <dbReference type="Pfam" id="PF00593"/>
    </source>
</evidence>
<evidence type="ECO:0000256" key="2">
    <source>
        <dbReference type="ARBA" id="ARBA00022448"/>
    </source>
</evidence>
<evidence type="ECO:0000256" key="13">
    <source>
        <dbReference type="SAM" id="SignalP"/>
    </source>
</evidence>
<keyword evidence="10 11" id="KW-0998">Cell outer membrane</keyword>
<keyword evidence="16" id="KW-0675">Receptor</keyword>
<dbReference type="InterPro" id="IPR000531">
    <property type="entry name" value="Beta-barrel_TonB"/>
</dbReference>
<feature type="chain" id="PRO_5019423589" evidence="13">
    <location>
        <begin position="36"/>
        <end position="862"/>
    </location>
</feature>
<evidence type="ECO:0000313" key="17">
    <source>
        <dbReference type="Proteomes" id="UP000286100"/>
    </source>
</evidence>
<evidence type="ECO:0000256" key="11">
    <source>
        <dbReference type="PROSITE-ProRule" id="PRU01360"/>
    </source>
</evidence>
<dbReference type="PROSITE" id="PS52016">
    <property type="entry name" value="TONB_DEPENDENT_REC_3"/>
    <property type="match status" value="1"/>
</dbReference>
<dbReference type="OrthoDB" id="9760494at2"/>
<evidence type="ECO:0000256" key="1">
    <source>
        <dbReference type="ARBA" id="ARBA00004571"/>
    </source>
</evidence>
<dbReference type="InterPro" id="IPR039426">
    <property type="entry name" value="TonB-dep_rcpt-like"/>
</dbReference>
<dbReference type="AlphaFoldDB" id="A0A418WKQ4"/>
<dbReference type="PANTHER" id="PTHR32552">
    <property type="entry name" value="FERRICHROME IRON RECEPTOR-RELATED"/>
    <property type="match status" value="1"/>
</dbReference>
<keyword evidence="17" id="KW-1185">Reference proteome</keyword>
<reference evidence="16 17" key="1">
    <citation type="submission" date="2018-09" db="EMBL/GenBank/DDBJ databases">
        <authorList>
            <person name="Zhu H."/>
        </authorList>
    </citation>
    <scope>NUCLEOTIDE SEQUENCE [LARGE SCALE GENOMIC DNA]</scope>
    <source>
        <strain evidence="16 17">K2R01-6</strain>
    </source>
</reference>
<dbReference type="PANTHER" id="PTHR32552:SF81">
    <property type="entry name" value="TONB-DEPENDENT OUTER MEMBRANE RECEPTOR"/>
    <property type="match status" value="1"/>
</dbReference>
<keyword evidence="13" id="KW-0732">Signal</keyword>
<keyword evidence="3 11" id="KW-1134">Transmembrane beta strand</keyword>
<comment type="similarity">
    <text evidence="11 12">Belongs to the TonB-dependent receptor family.</text>
</comment>
<evidence type="ECO:0000256" key="9">
    <source>
        <dbReference type="ARBA" id="ARBA00023136"/>
    </source>
</evidence>
<dbReference type="GO" id="GO:0006826">
    <property type="term" value="P:iron ion transport"/>
    <property type="evidence" value="ECO:0007669"/>
    <property type="project" value="UniProtKB-KW"/>
</dbReference>
<evidence type="ECO:0000256" key="10">
    <source>
        <dbReference type="ARBA" id="ARBA00023237"/>
    </source>
</evidence>
<evidence type="ECO:0000256" key="5">
    <source>
        <dbReference type="ARBA" id="ARBA00022692"/>
    </source>
</evidence>
<proteinExistence type="inferred from homology"/>
<dbReference type="InterPro" id="IPR012910">
    <property type="entry name" value="Plug_dom"/>
</dbReference>
<evidence type="ECO:0000313" key="16">
    <source>
        <dbReference type="EMBL" id="RJF90598.1"/>
    </source>
</evidence>
<keyword evidence="8 12" id="KW-0798">TonB box</keyword>
<keyword evidence="5 11" id="KW-0812">Transmembrane</keyword>
<evidence type="ECO:0000256" key="4">
    <source>
        <dbReference type="ARBA" id="ARBA00022496"/>
    </source>
</evidence>
<dbReference type="EMBL" id="QYUM01000003">
    <property type="protein sequence ID" value="RJF90598.1"/>
    <property type="molecule type" value="Genomic_DNA"/>
</dbReference>
<sequence>MRASPRSGLGRIFMRFMFRSALLAATILASAPGLAQQGATQEQGGIEDIIVTARKTEESLSDAPVAVSAVSDKMIQQLGLNSIDDFAKQATGISFSQAFGRSSDRPVIRGQSNVLANVQFGVETGAAYFVDGIYYQGDIQGFDPNSIQRVEIIKGPQSALYGRNTYSGAINYVTKDPADKLTVAGKASLAEHDTYDLSASVSTPILGDALGVSAGGRYYSYGGEYRNQLTGNKVGSEKSYSGYVTLVAKPNDDIKIRLRGQYQHDRDGPLAIFLQGADANNCMPGFRSLRYRQRNLPPPVPVSPTTTFQPAIGISNNANQYFCGTIQPQPNNVRVNTDPVATFFGTRDGTAFDGNRNDQYLASGIMDWDIAGSGWVLSSLTGFRDNTNLFGSDGDHSEGFFFLFPPVPPASTEPAFANTNRDDTQDFSQEIRLASPADKPIRGLIGGYYFKQTNRNRDLTFANPTEGEALGANSSAYGSIEDIAVFGLVSAEITDAITITGELRYAEERKTIMERASATTIFCAGEPGRAGQFGFTGTCLPVGKFKDWTPRITLDWKPSDDVLVYAVYAEGNKPGGFNGTGGLAATALTGTDQTVYLPETVRGGELGVKFDTADRKARFAGSIFYNKLADVQLTRAIPPTVAGQTATSIVTNQGDAETKGFELEMQAAPVDGFNVSLGVAYVDAKFTKGCDADLFTLNSGGFRPNFDTDAPPAALLPLCDITGKRMPLGSPWIVNGSMSYEHEIGATGLSLIANTSFSYEDAKYIQVDNLAKTGDAFLLNARLGIRNENWGLTLFGRNLTNEESIPLATRWFDYRYGNARRDVGTTGTFQGQTFSVETGAPRAFFSTLRRGRTFGIEGTFTF</sequence>
<feature type="domain" description="TonB-dependent receptor-like beta-barrel" evidence="14">
    <location>
        <begin position="315"/>
        <end position="799"/>
    </location>
</feature>
<comment type="caution">
    <text evidence="16">The sequence shown here is derived from an EMBL/GenBank/DDBJ whole genome shotgun (WGS) entry which is preliminary data.</text>
</comment>
<comment type="subcellular location">
    <subcellularLocation>
        <location evidence="1 11">Cell outer membrane</location>
        <topology evidence="1 11">Multi-pass membrane protein</topology>
    </subcellularLocation>
</comment>
<dbReference type="Pfam" id="PF00593">
    <property type="entry name" value="TonB_dep_Rec_b-barrel"/>
    <property type="match status" value="1"/>
</dbReference>
<evidence type="ECO:0000256" key="12">
    <source>
        <dbReference type="RuleBase" id="RU003357"/>
    </source>
</evidence>
<keyword evidence="7" id="KW-0406">Ion transport</keyword>
<dbReference type="Gene3D" id="2.40.170.20">
    <property type="entry name" value="TonB-dependent receptor, beta-barrel domain"/>
    <property type="match status" value="2"/>
</dbReference>
<dbReference type="InterPro" id="IPR036942">
    <property type="entry name" value="Beta-barrel_TonB_sf"/>
</dbReference>
<feature type="domain" description="TonB-dependent receptor plug" evidence="15">
    <location>
        <begin position="60"/>
        <end position="168"/>
    </location>
</feature>
<evidence type="ECO:0000256" key="6">
    <source>
        <dbReference type="ARBA" id="ARBA00023004"/>
    </source>
</evidence>
<keyword evidence="2 11" id="KW-0813">Transport</keyword>
<evidence type="ECO:0000259" key="15">
    <source>
        <dbReference type="Pfam" id="PF07715"/>
    </source>
</evidence>
<dbReference type="Proteomes" id="UP000286100">
    <property type="component" value="Unassembled WGS sequence"/>
</dbReference>
<keyword evidence="9 11" id="KW-0472">Membrane</keyword>
<organism evidence="16 17">
    <name type="scientific">Sphingomonas cavernae</name>
    <dbReference type="NCBI Taxonomy" id="2320861"/>
    <lineage>
        <taxon>Bacteria</taxon>
        <taxon>Pseudomonadati</taxon>
        <taxon>Pseudomonadota</taxon>
        <taxon>Alphaproteobacteria</taxon>
        <taxon>Sphingomonadales</taxon>
        <taxon>Sphingomonadaceae</taxon>
        <taxon>Sphingomonas</taxon>
    </lineage>
</organism>
<feature type="signal peptide" evidence="13">
    <location>
        <begin position="1"/>
        <end position="35"/>
    </location>
</feature>
<name>A0A418WKQ4_9SPHN</name>
<keyword evidence="4" id="KW-0410">Iron transport</keyword>
<evidence type="ECO:0000256" key="7">
    <source>
        <dbReference type="ARBA" id="ARBA00023065"/>
    </source>
</evidence>
<protein>
    <submittedName>
        <fullName evidence="16">TonB-dependent receptor</fullName>
    </submittedName>
</protein>
<keyword evidence="6" id="KW-0408">Iron</keyword>